<protein>
    <submittedName>
        <fullName evidence="2">Retrovirus-related Pol polyprotein from transposon TNT 1-94</fullName>
    </submittedName>
</protein>
<name>A0AAE1XD16_9LAMI</name>
<proteinExistence type="predicted"/>
<dbReference type="Proteomes" id="UP001289374">
    <property type="component" value="Unassembled WGS sequence"/>
</dbReference>
<feature type="domain" description="Reverse transcriptase Ty1/copia-type" evidence="1">
    <location>
        <begin position="102"/>
        <end position="177"/>
    </location>
</feature>
<dbReference type="InterPro" id="IPR013103">
    <property type="entry name" value="RVT_2"/>
</dbReference>
<organism evidence="2 3">
    <name type="scientific">Sesamum angolense</name>
    <dbReference type="NCBI Taxonomy" id="2727404"/>
    <lineage>
        <taxon>Eukaryota</taxon>
        <taxon>Viridiplantae</taxon>
        <taxon>Streptophyta</taxon>
        <taxon>Embryophyta</taxon>
        <taxon>Tracheophyta</taxon>
        <taxon>Spermatophyta</taxon>
        <taxon>Magnoliopsida</taxon>
        <taxon>eudicotyledons</taxon>
        <taxon>Gunneridae</taxon>
        <taxon>Pentapetalae</taxon>
        <taxon>asterids</taxon>
        <taxon>lamiids</taxon>
        <taxon>Lamiales</taxon>
        <taxon>Pedaliaceae</taxon>
        <taxon>Sesamum</taxon>
    </lineage>
</organism>
<evidence type="ECO:0000259" key="1">
    <source>
        <dbReference type="Pfam" id="PF07727"/>
    </source>
</evidence>
<keyword evidence="3" id="KW-1185">Reference proteome</keyword>
<gene>
    <name evidence="2" type="ORF">Sango_0027000</name>
</gene>
<evidence type="ECO:0000313" key="3">
    <source>
        <dbReference type="Proteomes" id="UP001289374"/>
    </source>
</evidence>
<reference evidence="2" key="1">
    <citation type="submission" date="2020-06" db="EMBL/GenBank/DDBJ databases">
        <authorList>
            <person name="Li T."/>
            <person name="Hu X."/>
            <person name="Zhang T."/>
            <person name="Song X."/>
            <person name="Zhang H."/>
            <person name="Dai N."/>
            <person name="Sheng W."/>
            <person name="Hou X."/>
            <person name="Wei L."/>
        </authorList>
    </citation>
    <scope>NUCLEOTIDE SEQUENCE</scope>
    <source>
        <strain evidence="2">K16</strain>
        <tissue evidence="2">Leaf</tissue>
    </source>
</reference>
<comment type="caution">
    <text evidence="2">The sequence shown here is derived from an EMBL/GenBank/DDBJ whole genome shotgun (WGS) entry which is preliminary data.</text>
</comment>
<dbReference type="EMBL" id="JACGWL010000001">
    <property type="protein sequence ID" value="KAK4409540.1"/>
    <property type="molecule type" value="Genomic_DNA"/>
</dbReference>
<reference evidence="2" key="2">
    <citation type="journal article" date="2024" name="Plant">
        <title>Genomic evolution and insights into agronomic trait innovations of Sesamum species.</title>
        <authorList>
            <person name="Miao H."/>
            <person name="Wang L."/>
            <person name="Qu L."/>
            <person name="Liu H."/>
            <person name="Sun Y."/>
            <person name="Le M."/>
            <person name="Wang Q."/>
            <person name="Wei S."/>
            <person name="Zheng Y."/>
            <person name="Lin W."/>
            <person name="Duan Y."/>
            <person name="Cao H."/>
            <person name="Xiong S."/>
            <person name="Wang X."/>
            <person name="Wei L."/>
            <person name="Li C."/>
            <person name="Ma Q."/>
            <person name="Ju M."/>
            <person name="Zhao R."/>
            <person name="Li G."/>
            <person name="Mu C."/>
            <person name="Tian Q."/>
            <person name="Mei H."/>
            <person name="Zhang T."/>
            <person name="Gao T."/>
            <person name="Zhang H."/>
        </authorList>
    </citation>
    <scope>NUCLEOTIDE SEQUENCE</scope>
    <source>
        <strain evidence="2">K16</strain>
    </source>
</reference>
<accession>A0AAE1XD16</accession>
<sequence>MVEDRSVAEQTHEIINLEHALADAEMKLLENFLAISGRTISIGNSSTTEVLGIGSVDLKLSLGLILTWVLVDLLSGCTTIRCKWIFKKKLKPGGIVDKFKARLMDVKTSFLYSELEEEIYMDQHEGFVAHGNKCKVCKPVKSLYGLKQAPKQWHEKFDKTILAFGFTGTEVPEEHGVTGYIMVDSLMYLTDIVMLAG</sequence>
<dbReference type="Pfam" id="PF07727">
    <property type="entry name" value="RVT_2"/>
    <property type="match status" value="1"/>
</dbReference>
<evidence type="ECO:0000313" key="2">
    <source>
        <dbReference type="EMBL" id="KAK4409540.1"/>
    </source>
</evidence>
<dbReference type="AlphaFoldDB" id="A0AAE1XD16"/>